<protein>
    <submittedName>
        <fullName evidence="1">Uncharacterized protein</fullName>
    </submittedName>
</protein>
<evidence type="ECO:0000313" key="2">
    <source>
        <dbReference type="Proteomes" id="UP001057402"/>
    </source>
</evidence>
<organism evidence="1 2">
    <name type="scientific">Melastoma candidum</name>
    <dbReference type="NCBI Taxonomy" id="119954"/>
    <lineage>
        <taxon>Eukaryota</taxon>
        <taxon>Viridiplantae</taxon>
        <taxon>Streptophyta</taxon>
        <taxon>Embryophyta</taxon>
        <taxon>Tracheophyta</taxon>
        <taxon>Spermatophyta</taxon>
        <taxon>Magnoliopsida</taxon>
        <taxon>eudicotyledons</taxon>
        <taxon>Gunneridae</taxon>
        <taxon>Pentapetalae</taxon>
        <taxon>rosids</taxon>
        <taxon>malvids</taxon>
        <taxon>Myrtales</taxon>
        <taxon>Melastomataceae</taxon>
        <taxon>Melastomatoideae</taxon>
        <taxon>Melastomateae</taxon>
        <taxon>Melastoma</taxon>
    </lineage>
</organism>
<proteinExistence type="predicted"/>
<gene>
    <name evidence="1" type="ORF">MLD38_001182</name>
</gene>
<dbReference type="EMBL" id="CM042880">
    <property type="protein sequence ID" value="KAI4388893.1"/>
    <property type="molecule type" value="Genomic_DNA"/>
</dbReference>
<comment type="caution">
    <text evidence="1">The sequence shown here is derived from an EMBL/GenBank/DDBJ whole genome shotgun (WGS) entry which is preliminary data.</text>
</comment>
<dbReference type="Proteomes" id="UP001057402">
    <property type="component" value="Chromosome 1"/>
</dbReference>
<evidence type="ECO:0000313" key="1">
    <source>
        <dbReference type="EMBL" id="KAI4388893.1"/>
    </source>
</evidence>
<keyword evidence="2" id="KW-1185">Reference proteome</keyword>
<reference evidence="2" key="1">
    <citation type="journal article" date="2023" name="Front. Plant Sci.">
        <title>Chromosomal-level genome assembly of Melastoma candidum provides insights into trichome evolution.</title>
        <authorList>
            <person name="Zhong Y."/>
            <person name="Wu W."/>
            <person name="Sun C."/>
            <person name="Zou P."/>
            <person name="Liu Y."/>
            <person name="Dai S."/>
            <person name="Zhou R."/>
        </authorList>
    </citation>
    <scope>NUCLEOTIDE SEQUENCE [LARGE SCALE GENOMIC DNA]</scope>
</reference>
<sequence>MSTNSRTQLLVRSKVGIFPLHVVLVQPWQEDRLPQGGPILDQTDGREVPLYGVLLCSVPDPGPSIMKIGLRRPCQEVTNPRLSKCGLVHKGFPAGIDDMEWDLTMVDTTTGCHENAPGRMTAIYTVGPNWDNVILPFVRNMYQSNYYVKSSTQFKINLYYYFSQKLIKRCH</sequence>
<name>A0ACB9SHB8_9MYRT</name>
<accession>A0ACB9SHB8</accession>